<protein>
    <submittedName>
        <fullName evidence="1">Uncharacterized protein</fullName>
    </submittedName>
</protein>
<name>A0ABU7IB82_9SPHI</name>
<evidence type="ECO:0000313" key="1">
    <source>
        <dbReference type="EMBL" id="MEE1946541.1"/>
    </source>
</evidence>
<gene>
    <name evidence="1" type="ORF">VRU48_15555</name>
</gene>
<evidence type="ECO:0000313" key="2">
    <source>
        <dbReference type="Proteomes" id="UP001336835"/>
    </source>
</evidence>
<dbReference type="RefSeq" id="WP_330108845.1">
    <property type="nucleotide sequence ID" value="NZ_JAZDQT010000003.1"/>
</dbReference>
<accession>A0ABU7IB82</accession>
<sequence length="154" mass="18161">MSTKQTYQDKANELIKIIDIAIESFRIYPPSNTQQGNEQFINGYLGFKQDISNAENRFKNLQSLAYKWNDVLFFFQEGSGKTVELFWKKIDEENIDCKRENKMAKILKRRKIKNQIEYDFVIDCIVPYQQQGLINEEEASILNQLIDAYESRGK</sequence>
<keyword evidence="2" id="KW-1185">Reference proteome</keyword>
<proteinExistence type="predicted"/>
<reference evidence="1 2" key="1">
    <citation type="submission" date="2024-01" db="EMBL/GenBank/DDBJ databases">
        <title>Pedobacter sp. nov., isolated from fresh soil.</title>
        <authorList>
            <person name="Le N.T.T."/>
        </authorList>
    </citation>
    <scope>NUCLEOTIDE SEQUENCE [LARGE SCALE GENOMIC DNA]</scope>
    <source>
        <strain evidence="1 2">KR3-3</strain>
    </source>
</reference>
<comment type="caution">
    <text evidence="1">The sequence shown here is derived from an EMBL/GenBank/DDBJ whole genome shotgun (WGS) entry which is preliminary data.</text>
</comment>
<organism evidence="1 2">
    <name type="scientific">Pedobacter albus</name>
    <dbReference type="NCBI Taxonomy" id="3113905"/>
    <lineage>
        <taxon>Bacteria</taxon>
        <taxon>Pseudomonadati</taxon>
        <taxon>Bacteroidota</taxon>
        <taxon>Sphingobacteriia</taxon>
        <taxon>Sphingobacteriales</taxon>
        <taxon>Sphingobacteriaceae</taxon>
        <taxon>Pedobacter</taxon>
    </lineage>
</organism>
<dbReference type="EMBL" id="JAZDQT010000003">
    <property type="protein sequence ID" value="MEE1946541.1"/>
    <property type="molecule type" value="Genomic_DNA"/>
</dbReference>
<dbReference type="Proteomes" id="UP001336835">
    <property type="component" value="Unassembled WGS sequence"/>
</dbReference>